<reference evidence="2" key="1">
    <citation type="submission" date="2023-05" db="EMBL/GenBank/DDBJ databases">
        <title>Nepenthes gracilis genome sequencing.</title>
        <authorList>
            <person name="Fukushima K."/>
        </authorList>
    </citation>
    <scope>NUCLEOTIDE SEQUENCE</scope>
    <source>
        <strain evidence="2">SING2019-196</strain>
    </source>
</reference>
<keyword evidence="3" id="KW-1185">Reference proteome</keyword>
<evidence type="ECO:0008006" key="4">
    <source>
        <dbReference type="Google" id="ProtNLM"/>
    </source>
</evidence>
<dbReference type="AlphaFoldDB" id="A0AAD3XJ37"/>
<sequence length="139" mass="14756">MLEVLRFSLFILLGVECGGCPLCWVVQSGQDAISICNVGCLIGISRATYRMWCCHIFGCKIWFALVAGSDAVGVGSWFPDLRIAVVSQLRSLPHHISLFGVCGGCLMPGSGVVCETALLIVPLADSGYPTIVALLPGRL</sequence>
<gene>
    <name evidence="2" type="ORF">Nepgr_008066</name>
</gene>
<dbReference type="Proteomes" id="UP001279734">
    <property type="component" value="Unassembled WGS sequence"/>
</dbReference>
<organism evidence="2 3">
    <name type="scientific">Nepenthes gracilis</name>
    <name type="common">Slender pitcher plant</name>
    <dbReference type="NCBI Taxonomy" id="150966"/>
    <lineage>
        <taxon>Eukaryota</taxon>
        <taxon>Viridiplantae</taxon>
        <taxon>Streptophyta</taxon>
        <taxon>Embryophyta</taxon>
        <taxon>Tracheophyta</taxon>
        <taxon>Spermatophyta</taxon>
        <taxon>Magnoliopsida</taxon>
        <taxon>eudicotyledons</taxon>
        <taxon>Gunneridae</taxon>
        <taxon>Pentapetalae</taxon>
        <taxon>Caryophyllales</taxon>
        <taxon>Nepenthaceae</taxon>
        <taxon>Nepenthes</taxon>
    </lineage>
</organism>
<feature type="chain" id="PRO_5042174633" description="Secreted protein" evidence="1">
    <location>
        <begin position="18"/>
        <end position="139"/>
    </location>
</feature>
<proteinExistence type="predicted"/>
<evidence type="ECO:0000313" key="2">
    <source>
        <dbReference type="EMBL" id="GMH06226.1"/>
    </source>
</evidence>
<comment type="caution">
    <text evidence="2">The sequence shown here is derived from an EMBL/GenBank/DDBJ whole genome shotgun (WGS) entry which is preliminary data.</text>
</comment>
<protein>
    <recommendedName>
        <fullName evidence="4">Secreted protein</fullName>
    </recommendedName>
</protein>
<dbReference type="EMBL" id="BSYO01000006">
    <property type="protein sequence ID" value="GMH06226.1"/>
    <property type="molecule type" value="Genomic_DNA"/>
</dbReference>
<name>A0AAD3XJ37_NEPGR</name>
<keyword evidence="1" id="KW-0732">Signal</keyword>
<evidence type="ECO:0000313" key="3">
    <source>
        <dbReference type="Proteomes" id="UP001279734"/>
    </source>
</evidence>
<feature type="signal peptide" evidence="1">
    <location>
        <begin position="1"/>
        <end position="17"/>
    </location>
</feature>
<evidence type="ECO:0000256" key="1">
    <source>
        <dbReference type="SAM" id="SignalP"/>
    </source>
</evidence>
<accession>A0AAD3XJ37</accession>